<dbReference type="Pfam" id="PF24852">
    <property type="entry name" value="DUF7726"/>
    <property type="match status" value="1"/>
</dbReference>
<protein>
    <recommendedName>
        <fullName evidence="2">DUF7726 domain-containing protein</fullName>
    </recommendedName>
</protein>
<evidence type="ECO:0000256" key="1">
    <source>
        <dbReference type="SAM" id="MobiDB-lite"/>
    </source>
</evidence>
<feature type="region of interest" description="Disordered" evidence="1">
    <location>
        <begin position="1"/>
        <end position="38"/>
    </location>
</feature>
<organism evidence="3 4">
    <name type="scientific">Exidia glandulosa HHB12029</name>
    <dbReference type="NCBI Taxonomy" id="1314781"/>
    <lineage>
        <taxon>Eukaryota</taxon>
        <taxon>Fungi</taxon>
        <taxon>Dikarya</taxon>
        <taxon>Basidiomycota</taxon>
        <taxon>Agaricomycotina</taxon>
        <taxon>Agaricomycetes</taxon>
        <taxon>Auriculariales</taxon>
        <taxon>Exidiaceae</taxon>
        <taxon>Exidia</taxon>
    </lineage>
</organism>
<dbReference type="AlphaFoldDB" id="A0A165HTV1"/>
<sequence>MPKKRKSDPIDGAVEPNGDPGSSKRARHDTDLDATMDASSAGVAAPITAYDGLRDIILEGEHDGTLRVYDDCDDVRRKIRLLCATPRFERDAWLNELNDVDDDDLKAFMEAKGPQVGADNPTYRSAYVYFEKVRIRDNRPKTKKRMEAETNSTV</sequence>
<dbReference type="InterPro" id="IPR056143">
    <property type="entry name" value="DUF7726"/>
</dbReference>
<reference evidence="3 4" key="1">
    <citation type="journal article" date="2016" name="Mol. Biol. Evol.">
        <title>Comparative Genomics of Early-Diverging Mushroom-Forming Fungi Provides Insights into the Origins of Lignocellulose Decay Capabilities.</title>
        <authorList>
            <person name="Nagy L.G."/>
            <person name="Riley R."/>
            <person name="Tritt A."/>
            <person name="Adam C."/>
            <person name="Daum C."/>
            <person name="Floudas D."/>
            <person name="Sun H."/>
            <person name="Yadav J.S."/>
            <person name="Pangilinan J."/>
            <person name="Larsson K.H."/>
            <person name="Matsuura K."/>
            <person name="Barry K."/>
            <person name="Labutti K."/>
            <person name="Kuo R."/>
            <person name="Ohm R.A."/>
            <person name="Bhattacharya S.S."/>
            <person name="Shirouzu T."/>
            <person name="Yoshinaga Y."/>
            <person name="Martin F.M."/>
            <person name="Grigoriev I.V."/>
            <person name="Hibbett D.S."/>
        </authorList>
    </citation>
    <scope>NUCLEOTIDE SEQUENCE [LARGE SCALE GENOMIC DNA]</scope>
    <source>
        <strain evidence="3 4">HHB12029</strain>
    </source>
</reference>
<feature type="domain" description="DUF7726" evidence="2">
    <location>
        <begin position="67"/>
        <end position="136"/>
    </location>
</feature>
<evidence type="ECO:0000313" key="3">
    <source>
        <dbReference type="EMBL" id="KZV92454.1"/>
    </source>
</evidence>
<dbReference type="InParanoid" id="A0A165HTV1"/>
<gene>
    <name evidence="3" type="ORF">EXIGLDRAFT_769001</name>
</gene>
<name>A0A165HTV1_EXIGL</name>
<keyword evidence="4" id="KW-1185">Reference proteome</keyword>
<dbReference type="PANTHER" id="PTHR42339:SF1">
    <property type="entry name" value="HISTONE H1"/>
    <property type="match status" value="1"/>
</dbReference>
<proteinExistence type="predicted"/>
<dbReference type="PANTHER" id="PTHR42339">
    <property type="entry name" value="HISTONE H1"/>
    <property type="match status" value="1"/>
</dbReference>
<dbReference type="EMBL" id="KV426008">
    <property type="protein sequence ID" value="KZV92454.1"/>
    <property type="molecule type" value="Genomic_DNA"/>
</dbReference>
<evidence type="ECO:0000313" key="4">
    <source>
        <dbReference type="Proteomes" id="UP000077266"/>
    </source>
</evidence>
<evidence type="ECO:0000259" key="2">
    <source>
        <dbReference type="Pfam" id="PF24852"/>
    </source>
</evidence>
<accession>A0A165HTV1</accession>
<dbReference type="Proteomes" id="UP000077266">
    <property type="component" value="Unassembled WGS sequence"/>
</dbReference>
<dbReference type="OrthoDB" id="2592504at2759"/>